<proteinExistence type="predicted"/>
<dbReference type="AlphaFoldDB" id="A0A7W8ZHW0"/>
<accession>A0A7W8ZHW0</accession>
<evidence type="ECO:0000313" key="2">
    <source>
        <dbReference type="EMBL" id="MBB5634334.1"/>
    </source>
</evidence>
<keyword evidence="1" id="KW-1133">Transmembrane helix</keyword>
<organism evidence="2 3">
    <name type="scientific">Pedobacter cryoconitis</name>
    <dbReference type="NCBI Taxonomy" id="188932"/>
    <lineage>
        <taxon>Bacteria</taxon>
        <taxon>Pseudomonadati</taxon>
        <taxon>Bacteroidota</taxon>
        <taxon>Sphingobacteriia</taxon>
        <taxon>Sphingobacteriales</taxon>
        <taxon>Sphingobacteriaceae</taxon>
        <taxon>Pedobacter</taxon>
    </lineage>
</organism>
<name>A0A7W8ZHW0_9SPHI</name>
<evidence type="ECO:0000313" key="3">
    <source>
        <dbReference type="Proteomes" id="UP000537204"/>
    </source>
</evidence>
<gene>
    <name evidence="2" type="ORF">HDE68_000219</name>
</gene>
<keyword evidence="1" id="KW-0812">Transmembrane</keyword>
<feature type="transmembrane region" description="Helical" evidence="1">
    <location>
        <begin position="13"/>
        <end position="32"/>
    </location>
</feature>
<evidence type="ECO:0000256" key="1">
    <source>
        <dbReference type="SAM" id="Phobius"/>
    </source>
</evidence>
<reference evidence="2 3" key="1">
    <citation type="submission" date="2020-08" db="EMBL/GenBank/DDBJ databases">
        <title>Genomic Encyclopedia of Type Strains, Phase IV (KMG-V): Genome sequencing to study the core and pangenomes of soil and plant-associated prokaryotes.</title>
        <authorList>
            <person name="Whitman W."/>
        </authorList>
    </citation>
    <scope>NUCLEOTIDE SEQUENCE [LARGE SCALE GENOMIC DNA]</scope>
    <source>
        <strain evidence="2 3">S3M1</strain>
    </source>
</reference>
<dbReference type="Proteomes" id="UP000537204">
    <property type="component" value="Unassembled WGS sequence"/>
</dbReference>
<dbReference type="EMBL" id="JACHCE010000001">
    <property type="protein sequence ID" value="MBB5634334.1"/>
    <property type="molecule type" value="Genomic_DNA"/>
</dbReference>
<keyword evidence="1" id="KW-0472">Membrane</keyword>
<comment type="caution">
    <text evidence="2">The sequence shown here is derived from an EMBL/GenBank/DDBJ whole genome shotgun (WGS) entry which is preliminary data.</text>
</comment>
<dbReference type="RefSeq" id="WP_183878073.1">
    <property type="nucleotide sequence ID" value="NZ_JACHCE010000001.1"/>
</dbReference>
<sequence>MINLTTIDLRTKLSHWAMVVLLFISLFAIAGGSGRSPVTDQKITTGKLAGHMNMAVSTKIFYKSFIQKIRGINFQKALLSCSNSLWLLLIDRLVQIQFNAIFTRMLLIPASYLLTKIVSCFTLEKAKPLMSFVY</sequence>
<protein>
    <submittedName>
        <fullName evidence="2">Uncharacterized protein</fullName>
    </submittedName>
</protein>